<dbReference type="RefSeq" id="WP_242147594.1">
    <property type="nucleotide sequence ID" value="NZ_CP093379.1"/>
</dbReference>
<dbReference type="Proteomes" id="UP000829542">
    <property type="component" value="Chromosome"/>
</dbReference>
<proteinExistence type="predicted"/>
<name>A0ABY3X2Z9_9GAMM</name>
<reference evidence="2 3" key="1">
    <citation type="submission" date="2022-03" db="EMBL/GenBank/DDBJ databases">
        <title>Ignatzschineria rhizosphaerae HR5S32.</title>
        <authorList>
            <person name="Sun J.Q."/>
            <person name="Feng J.Y."/>
        </authorList>
    </citation>
    <scope>NUCLEOTIDE SEQUENCE [LARGE SCALE GENOMIC DNA]</scope>
    <source>
        <strain evidence="2 3">HR5S32</strain>
    </source>
</reference>
<evidence type="ECO:0000313" key="2">
    <source>
        <dbReference type="EMBL" id="UNM95392.1"/>
    </source>
</evidence>
<keyword evidence="3" id="KW-1185">Reference proteome</keyword>
<dbReference type="PROSITE" id="PS51257">
    <property type="entry name" value="PROKAR_LIPOPROTEIN"/>
    <property type="match status" value="1"/>
</dbReference>
<feature type="coiled-coil region" evidence="1">
    <location>
        <begin position="182"/>
        <end position="209"/>
    </location>
</feature>
<evidence type="ECO:0008006" key="4">
    <source>
        <dbReference type="Google" id="ProtNLM"/>
    </source>
</evidence>
<organism evidence="2 3">
    <name type="scientific">Ignatzschineria rhizosphaerae</name>
    <dbReference type="NCBI Taxonomy" id="2923279"/>
    <lineage>
        <taxon>Bacteria</taxon>
        <taxon>Pseudomonadati</taxon>
        <taxon>Pseudomonadota</taxon>
        <taxon>Gammaproteobacteria</taxon>
        <taxon>Cardiobacteriales</taxon>
        <taxon>Ignatzschineriaceae</taxon>
        <taxon>Ignatzschineria</taxon>
    </lineage>
</organism>
<dbReference type="EMBL" id="CP093379">
    <property type="protein sequence ID" value="UNM95392.1"/>
    <property type="molecule type" value="Genomic_DNA"/>
</dbReference>
<keyword evidence="1" id="KW-0175">Coiled coil</keyword>
<gene>
    <name evidence="2" type="ORF">MMG00_09145</name>
</gene>
<sequence length="309" mass="34996">MNMIPFKKTIFIAGAALFLAACQPNGPDIEALKKLRDADSGIEITNSRIKSVTEINETLSLYDIEGMFKYRDGRYQYLTDFGDIKIYTPLNSDSTEPFNATIIAAEVDKNWQIVDENLPEFKGPLGSLQEVVTHNTLFANSEELMPGFFTNADGVTFALNDKTLDKYAKALVKGYEANLKLNLELDKKLEKTEKELSTLHGKLEKDAEKSLSDEKLKGEALTQKLAETLPAILEESGAYQTLVTEKAHIEAEINALHQEMPKFWEMNACYDTAYRFYGRICNQITSANRSYLPEIRYQNRPDAKLEFMK</sequence>
<evidence type="ECO:0000256" key="1">
    <source>
        <dbReference type="SAM" id="Coils"/>
    </source>
</evidence>
<accession>A0ABY3X2Z9</accession>
<protein>
    <recommendedName>
        <fullName evidence="4">DUF2884 domain-containing protein</fullName>
    </recommendedName>
</protein>
<evidence type="ECO:0000313" key="3">
    <source>
        <dbReference type="Proteomes" id="UP000829542"/>
    </source>
</evidence>